<organism evidence="2 3">
    <name type="scientific">Pseudomonas cavernicola</name>
    <dbReference type="NCBI Taxonomy" id="2320866"/>
    <lineage>
        <taxon>Bacteria</taxon>
        <taxon>Pseudomonadati</taxon>
        <taxon>Pseudomonadota</taxon>
        <taxon>Gammaproteobacteria</taxon>
        <taxon>Pseudomonadales</taxon>
        <taxon>Pseudomonadaceae</taxon>
        <taxon>Pseudomonas</taxon>
    </lineage>
</organism>
<dbReference type="AlphaFoldDB" id="A0A418XEZ9"/>
<dbReference type="InterPro" id="IPR003615">
    <property type="entry name" value="HNH_nuc"/>
</dbReference>
<protein>
    <recommendedName>
        <fullName evidence="1">HNH nuclease domain-containing protein</fullName>
    </recommendedName>
</protein>
<dbReference type="Pfam" id="PF01844">
    <property type="entry name" value="HNH"/>
    <property type="match status" value="1"/>
</dbReference>
<feature type="domain" description="HNH nuclease" evidence="1">
    <location>
        <begin position="207"/>
        <end position="270"/>
    </location>
</feature>
<dbReference type="Proteomes" id="UP000284021">
    <property type="component" value="Unassembled WGS sequence"/>
</dbReference>
<accession>A0A418XEZ9</accession>
<evidence type="ECO:0000313" key="3">
    <source>
        <dbReference type="Proteomes" id="UP000284021"/>
    </source>
</evidence>
<dbReference type="GO" id="GO:0008270">
    <property type="term" value="F:zinc ion binding"/>
    <property type="evidence" value="ECO:0007669"/>
    <property type="project" value="InterPro"/>
</dbReference>
<dbReference type="SMART" id="SM00507">
    <property type="entry name" value="HNHc"/>
    <property type="match status" value="1"/>
</dbReference>
<dbReference type="Gene3D" id="1.10.30.50">
    <property type="match status" value="1"/>
</dbReference>
<gene>
    <name evidence="2" type="ORF">D3879_14685</name>
</gene>
<dbReference type="EMBL" id="QYUR01000003">
    <property type="protein sequence ID" value="RJG10923.1"/>
    <property type="molecule type" value="Genomic_DNA"/>
</dbReference>
<reference evidence="2 3" key="1">
    <citation type="submission" date="2018-09" db="EMBL/GenBank/DDBJ databases">
        <authorList>
            <person name="Zhu H."/>
        </authorList>
    </citation>
    <scope>NUCLEOTIDE SEQUENCE [LARGE SCALE GENOMIC DNA]</scope>
    <source>
        <strain evidence="2 3">K1S02-6</strain>
    </source>
</reference>
<evidence type="ECO:0000259" key="1">
    <source>
        <dbReference type="SMART" id="SM00507"/>
    </source>
</evidence>
<proteinExistence type="predicted"/>
<dbReference type="InterPro" id="IPR002711">
    <property type="entry name" value="HNH"/>
</dbReference>
<dbReference type="GO" id="GO:0003676">
    <property type="term" value="F:nucleic acid binding"/>
    <property type="evidence" value="ECO:0007669"/>
    <property type="project" value="InterPro"/>
</dbReference>
<evidence type="ECO:0000313" key="2">
    <source>
        <dbReference type="EMBL" id="RJG10923.1"/>
    </source>
</evidence>
<sequence>MTDAILCGCTVCGKAFAASPHKSNKYCGMACYRAAQRAGTYKRGHGPEFHRAPCHHCGVTVERNPSTTRSGQQSDKVFCARACYDASRALITQARSTQCLRCKSEFIPSGRGTKYCSMACRRTGMKADPKHCLACGCFFTPVRLQKATGRYVSYSAGKTCSPSCHIAWIRDNPERKRKISIAFSRERHPGWQGGSHREGFRGHDWEEISEKARARAGRCCEHCGMTEADHLEKYRQRLHIHHLEPFHQHQNKQMANKHSNLVALCRSCHTKADWKWRKENPVQTALMLR</sequence>
<dbReference type="RefSeq" id="WP_119955055.1">
    <property type="nucleotide sequence ID" value="NZ_QYUR01000003.1"/>
</dbReference>
<keyword evidence="3" id="KW-1185">Reference proteome</keyword>
<dbReference type="GO" id="GO:0004519">
    <property type="term" value="F:endonuclease activity"/>
    <property type="evidence" value="ECO:0007669"/>
    <property type="project" value="InterPro"/>
</dbReference>
<name>A0A418XEZ9_9PSED</name>
<comment type="caution">
    <text evidence="2">The sequence shown here is derived from an EMBL/GenBank/DDBJ whole genome shotgun (WGS) entry which is preliminary data.</text>
</comment>